<dbReference type="CDD" id="cd05471">
    <property type="entry name" value="pepsin_like"/>
    <property type="match status" value="1"/>
</dbReference>
<dbReference type="InterPro" id="IPR001461">
    <property type="entry name" value="Aspartic_peptidase_A1"/>
</dbReference>
<feature type="transmembrane region" description="Helical" evidence="2">
    <location>
        <begin position="374"/>
        <end position="398"/>
    </location>
</feature>
<dbReference type="InterPro" id="IPR033121">
    <property type="entry name" value="PEPTIDASE_A1"/>
</dbReference>
<feature type="non-terminal residue" evidence="4">
    <location>
        <position position="1"/>
    </location>
</feature>
<comment type="caution">
    <text evidence="4">The sequence shown here is derived from an EMBL/GenBank/DDBJ whole genome shotgun (WGS) entry which is preliminary data.</text>
</comment>
<dbReference type="EMBL" id="VNKQ01000010">
    <property type="protein sequence ID" value="KAG0648252.1"/>
    <property type="molecule type" value="Genomic_DNA"/>
</dbReference>
<accession>A0A9P7AWA4</accession>
<keyword evidence="2" id="KW-0812">Transmembrane</keyword>
<dbReference type="OrthoDB" id="4074350at2759"/>
<dbReference type="Proteomes" id="UP000785200">
    <property type="component" value="Unassembled WGS sequence"/>
</dbReference>
<evidence type="ECO:0000256" key="1">
    <source>
        <dbReference type="ARBA" id="ARBA00007447"/>
    </source>
</evidence>
<sequence>GNFMALSPRSTSAVEPFSFAPSQAFEGNDGAWSTFVIRVGTPAQVFRVFISTTSEERWVPVPEGCLSTDPINCGALRGVLPFEGQESSGFQINASSTWIPVNLYELGLDADLNYTGNGEYGFDTVGLQITDSGGVTLNDSIVAGIATKDFYLGEFGLGPKPTNFTTFDNPQQSFMWSLRNQSLIPSLSWGYTAGASYRFKGVPGSLTLGGYDKTRFTANNMTFSFSSDDSKPLTVGLQAIEATNTFDGTVSLLPPDGILSFIDSTVPEIWLPESASTGGETISINLPYAAFDLQATYPIFPNATNYFPLRRAANQSQYTLGRTFLQEAYVIADYNRSTFSVSQSLFNENSTEKIIPIYPPFAKTTHSGMPKNTLMAITIAVLAGAMLLTAGLITLCLVKKRRRLRLRTSNATTATTIVDKDAPEVVFRQSGGYGGNVTNVMEMSAREPYPEMTADERNLRHELPGKDRIIELPAEFFDRR</sequence>
<keyword evidence="2" id="KW-1133">Transmembrane helix</keyword>
<keyword evidence="2" id="KW-0472">Membrane</keyword>
<dbReference type="Pfam" id="PF00026">
    <property type="entry name" value="Asp"/>
    <property type="match status" value="1"/>
</dbReference>
<dbReference type="InterPro" id="IPR021109">
    <property type="entry name" value="Peptidase_aspartic_dom_sf"/>
</dbReference>
<protein>
    <recommendedName>
        <fullName evidence="3">Peptidase A1 domain-containing protein</fullName>
    </recommendedName>
</protein>
<keyword evidence="5" id="KW-1185">Reference proteome</keyword>
<dbReference type="Gene3D" id="2.40.70.10">
    <property type="entry name" value="Acid Proteases"/>
    <property type="match status" value="2"/>
</dbReference>
<name>A0A9P7AWA4_9HELO</name>
<reference evidence="4" key="1">
    <citation type="submission" date="2019-07" db="EMBL/GenBank/DDBJ databases">
        <title>Hyphodiscus hymeniophilus genome sequencing and assembly.</title>
        <authorList>
            <person name="Kramer G."/>
            <person name="Nodwell J."/>
        </authorList>
    </citation>
    <scope>NUCLEOTIDE SEQUENCE</scope>
    <source>
        <strain evidence="4">ATCC 34498</strain>
    </source>
</reference>
<evidence type="ECO:0000256" key="2">
    <source>
        <dbReference type="SAM" id="Phobius"/>
    </source>
</evidence>
<dbReference type="GO" id="GO:0006508">
    <property type="term" value="P:proteolysis"/>
    <property type="evidence" value="ECO:0007669"/>
    <property type="project" value="InterPro"/>
</dbReference>
<dbReference type="InterPro" id="IPR034164">
    <property type="entry name" value="Pepsin-like_dom"/>
</dbReference>
<dbReference type="PROSITE" id="PS51767">
    <property type="entry name" value="PEPTIDASE_A1"/>
    <property type="match status" value="1"/>
</dbReference>
<dbReference type="SUPFAM" id="SSF50630">
    <property type="entry name" value="Acid proteases"/>
    <property type="match status" value="1"/>
</dbReference>
<evidence type="ECO:0000313" key="5">
    <source>
        <dbReference type="Proteomes" id="UP000785200"/>
    </source>
</evidence>
<comment type="similarity">
    <text evidence="1">Belongs to the peptidase A1 family.</text>
</comment>
<dbReference type="AlphaFoldDB" id="A0A9P7AWA4"/>
<evidence type="ECO:0000313" key="4">
    <source>
        <dbReference type="EMBL" id="KAG0648252.1"/>
    </source>
</evidence>
<organism evidence="4 5">
    <name type="scientific">Hyphodiscus hymeniophilus</name>
    <dbReference type="NCBI Taxonomy" id="353542"/>
    <lineage>
        <taxon>Eukaryota</taxon>
        <taxon>Fungi</taxon>
        <taxon>Dikarya</taxon>
        <taxon>Ascomycota</taxon>
        <taxon>Pezizomycotina</taxon>
        <taxon>Leotiomycetes</taxon>
        <taxon>Helotiales</taxon>
        <taxon>Hyphodiscaceae</taxon>
        <taxon>Hyphodiscus</taxon>
    </lineage>
</organism>
<proteinExistence type="inferred from homology"/>
<gene>
    <name evidence="4" type="ORF">D0Z07_5497</name>
</gene>
<dbReference type="PRINTS" id="PR00792">
    <property type="entry name" value="PEPSIN"/>
</dbReference>
<feature type="domain" description="Peptidase A1" evidence="3">
    <location>
        <begin position="33"/>
        <end position="407"/>
    </location>
</feature>
<dbReference type="GO" id="GO:0004190">
    <property type="term" value="F:aspartic-type endopeptidase activity"/>
    <property type="evidence" value="ECO:0007669"/>
    <property type="project" value="InterPro"/>
</dbReference>
<evidence type="ECO:0000259" key="3">
    <source>
        <dbReference type="PROSITE" id="PS51767"/>
    </source>
</evidence>